<dbReference type="GO" id="GO:0005886">
    <property type="term" value="C:plasma membrane"/>
    <property type="evidence" value="ECO:0007669"/>
    <property type="project" value="UniProtKB-SubCell"/>
</dbReference>
<evidence type="ECO:0000256" key="1">
    <source>
        <dbReference type="ARBA" id="ARBA00004429"/>
    </source>
</evidence>
<evidence type="ECO:0000256" key="6">
    <source>
        <dbReference type="ARBA" id="ARBA00023136"/>
    </source>
</evidence>
<protein>
    <submittedName>
        <fullName evidence="8">ABC transporter permease</fullName>
    </submittedName>
</protein>
<dbReference type="AlphaFoldDB" id="A0A3A5JX85"/>
<feature type="transmembrane region" description="Helical" evidence="7">
    <location>
        <begin position="20"/>
        <end position="40"/>
    </location>
</feature>
<comment type="caution">
    <text evidence="8">The sequence shown here is derived from an EMBL/GenBank/DDBJ whole genome shotgun (WGS) entry which is preliminary data.</text>
</comment>
<feature type="transmembrane region" description="Helical" evidence="7">
    <location>
        <begin position="224"/>
        <end position="242"/>
    </location>
</feature>
<keyword evidence="5 7" id="KW-1133">Transmembrane helix</keyword>
<gene>
    <name evidence="8" type="ORF">D6029_01535</name>
</gene>
<comment type="similarity">
    <text evidence="2">Belongs to the binding-protein-dependent transport system permease family. AraH/RbsC subfamily.</text>
</comment>
<dbReference type="Pfam" id="PF02653">
    <property type="entry name" value="BPD_transp_2"/>
    <property type="match status" value="1"/>
</dbReference>
<dbReference type="GO" id="GO:0022857">
    <property type="term" value="F:transmembrane transporter activity"/>
    <property type="evidence" value="ECO:0007669"/>
    <property type="project" value="InterPro"/>
</dbReference>
<accession>A0A3A5JX85</accession>
<feature type="transmembrane region" description="Helical" evidence="7">
    <location>
        <begin position="129"/>
        <end position="150"/>
    </location>
</feature>
<evidence type="ECO:0000256" key="7">
    <source>
        <dbReference type="SAM" id="Phobius"/>
    </source>
</evidence>
<dbReference type="EMBL" id="QZWH01000003">
    <property type="protein sequence ID" value="RJT27631.1"/>
    <property type="molecule type" value="Genomic_DNA"/>
</dbReference>
<evidence type="ECO:0000256" key="4">
    <source>
        <dbReference type="ARBA" id="ARBA00022692"/>
    </source>
</evidence>
<dbReference type="CDD" id="cd06579">
    <property type="entry name" value="TM_PBP1_transp_AraH_like"/>
    <property type="match status" value="1"/>
</dbReference>
<evidence type="ECO:0000256" key="3">
    <source>
        <dbReference type="ARBA" id="ARBA00022475"/>
    </source>
</evidence>
<comment type="subcellular location">
    <subcellularLocation>
        <location evidence="1">Cell inner membrane</location>
        <topology evidence="1">Multi-pass membrane protein</topology>
    </subcellularLocation>
</comment>
<dbReference type="PANTHER" id="PTHR32196">
    <property type="entry name" value="ABC TRANSPORTER PERMEASE PROTEIN YPHD-RELATED-RELATED"/>
    <property type="match status" value="1"/>
</dbReference>
<keyword evidence="9" id="KW-1185">Reference proteome</keyword>
<keyword evidence="3" id="KW-1003">Cell membrane</keyword>
<dbReference type="Proteomes" id="UP000276295">
    <property type="component" value="Unassembled WGS sequence"/>
</dbReference>
<dbReference type="OrthoDB" id="5422926at2"/>
<feature type="transmembrane region" description="Helical" evidence="7">
    <location>
        <begin position="303"/>
        <end position="322"/>
    </location>
</feature>
<dbReference type="RefSeq" id="WP_120063069.1">
    <property type="nucleotide sequence ID" value="NZ_QZWH01000003.1"/>
</dbReference>
<keyword evidence="4 7" id="KW-0812">Transmembrane</keyword>
<keyword evidence="6 7" id="KW-0472">Membrane</keyword>
<evidence type="ECO:0000256" key="5">
    <source>
        <dbReference type="ARBA" id="ARBA00022989"/>
    </source>
</evidence>
<feature type="transmembrane region" description="Helical" evidence="7">
    <location>
        <begin position="263"/>
        <end position="291"/>
    </location>
</feature>
<evidence type="ECO:0000313" key="9">
    <source>
        <dbReference type="Proteomes" id="UP000276295"/>
    </source>
</evidence>
<organism evidence="8 9">
    <name type="scientific">Buttiauxella izardii</name>
    <dbReference type="NCBI Taxonomy" id="82991"/>
    <lineage>
        <taxon>Bacteria</taxon>
        <taxon>Pseudomonadati</taxon>
        <taxon>Pseudomonadota</taxon>
        <taxon>Gammaproteobacteria</taxon>
        <taxon>Enterobacterales</taxon>
        <taxon>Enterobacteriaceae</taxon>
        <taxon>Buttiauxella</taxon>
    </lineage>
</organism>
<reference evidence="8 9" key="1">
    <citation type="submission" date="2018-09" db="EMBL/GenBank/DDBJ databases">
        <title>Draft genome sequence of Buttiauxella izardii CCUG 35510T.</title>
        <authorList>
            <person name="Salva-Serra F."/>
            <person name="Marathe N."/>
            <person name="Moore E."/>
            <person name="Stadler-Svensson L."/>
            <person name="Engstrom-Jakobsson H."/>
        </authorList>
    </citation>
    <scope>NUCLEOTIDE SEQUENCE [LARGE SCALE GENOMIC DNA]</scope>
    <source>
        <strain evidence="8 9">CCUG 35510</strain>
    </source>
</reference>
<dbReference type="PANTHER" id="PTHR32196:SF72">
    <property type="entry name" value="RIBOSE IMPORT PERMEASE PROTEIN RBSC"/>
    <property type="match status" value="1"/>
</dbReference>
<name>A0A3A5JX85_9ENTR</name>
<feature type="transmembrane region" description="Helical" evidence="7">
    <location>
        <begin position="52"/>
        <end position="73"/>
    </location>
</feature>
<evidence type="ECO:0000313" key="8">
    <source>
        <dbReference type="EMBL" id="RJT27631.1"/>
    </source>
</evidence>
<evidence type="ECO:0000256" key="2">
    <source>
        <dbReference type="ARBA" id="ARBA00007942"/>
    </source>
</evidence>
<dbReference type="InterPro" id="IPR001851">
    <property type="entry name" value="ABC_transp_permease"/>
</dbReference>
<proteinExistence type="inferred from homology"/>
<sequence length="327" mass="34812">MTDSLTPTNQPVKTRRLNKALLMRLAPLFSLVLLVIFFSFSSPFFFNTENIMTIALQTSVIGIMAIGVTYVIITSGIDLSLGSVVAFSGVVVGLCASYSMPLIVCVVAGMLAGGLCGCINGFLVTRATIPPFIATLGLMMSVRGINMVMTDGRAIYFSDYPIFKMLAQGRLFDVLPYPVFYLLIIALVAAWILKKTVIGRYVYAVGSNEVAAHLSGIKVQRVKIFVYAFCGLLTGIAGVILASRLNSGQPTVGVGYELEAIAAVVIGGTSLMGGVGTIGGTIIGAFIMSVLKNGLNLMGVSQFWQMVAMGIVVIAAVYLDTLRKKMR</sequence>
<feature type="transmembrane region" description="Helical" evidence="7">
    <location>
        <begin position="171"/>
        <end position="193"/>
    </location>
</feature>